<accession>A0A6C0K2P8</accession>
<evidence type="ECO:0000313" key="1">
    <source>
        <dbReference type="EMBL" id="QHU11999.1"/>
    </source>
</evidence>
<dbReference type="EMBL" id="MN740794">
    <property type="protein sequence ID" value="QHU11999.1"/>
    <property type="molecule type" value="Genomic_DNA"/>
</dbReference>
<reference evidence="1" key="1">
    <citation type="journal article" date="2020" name="Nature">
        <title>Giant virus diversity and host interactions through global metagenomics.</title>
        <authorList>
            <person name="Schulz F."/>
            <person name="Roux S."/>
            <person name="Paez-Espino D."/>
            <person name="Jungbluth S."/>
            <person name="Walsh D.A."/>
            <person name="Denef V.J."/>
            <person name="McMahon K.D."/>
            <person name="Konstantinidis K.T."/>
            <person name="Eloe-Fadrosh E.A."/>
            <person name="Kyrpides N.C."/>
            <person name="Woyke T."/>
        </authorList>
    </citation>
    <scope>NUCLEOTIDE SEQUENCE</scope>
    <source>
        <strain evidence="1">GVMAG-S-1101169-75</strain>
    </source>
</reference>
<dbReference type="AlphaFoldDB" id="A0A6C0K2P8"/>
<protein>
    <submittedName>
        <fullName evidence="1">Uncharacterized protein</fullName>
    </submittedName>
</protein>
<organism evidence="1">
    <name type="scientific">viral metagenome</name>
    <dbReference type="NCBI Taxonomy" id="1070528"/>
    <lineage>
        <taxon>unclassified sequences</taxon>
        <taxon>metagenomes</taxon>
        <taxon>organismal metagenomes</taxon>
    </lineage>
</organism>
<sequence>MSFNNLNTDGARAIYLALLGGGDPRLGPYNYKYPNVVVTGRFPVAAPVLRNIDDLKTYWFGGYTGLPRVSSTPLGVNSLYNRAPYIDQGSLQTRGI</sequence>
<proteinExistence type="predicted"/>
<name>A0A6C0K2P8_9ZZZZ</name>